<dbReference type="Gramene" id="Solyc06g048637.1.1">
    <property type="protein sequence ID" value="Solyc06g048637.1.1"/>
    <property type="gene ID" value="Solyc06g048637.1"/>
</dbReference>
<dbReference type="EnsemblPlants" id="Solyc06g048637.1.1">
    <property type="protein sequence ID" value="Solyc06g048637.1.1"/>
    <property type="gene ID" value="Solyc06g048637.1"/>
</dbReference>
<keyword evidence="2" id="KW-1185">Reference proteome</keyword>
<reference evidence="1" key="2">
    <citation type="submission" date="2019-01" db="UniProtKB">
        <authorList>
            <consortium name="EnsemblPlants"/>
        </authorList>
    </citation>
    <scope>IDENTIFICATION</scope>
    <source>
        <strain evidence="1">cv. Heinz 1706</strain>
    </source>
</reference>
<reference evidence="1" key="1">
    <citation type="journal article" date="2012" name="Nature">
        <title>The tomato genome sequence provides insights into fleshy fruit evolution.</title>
        <authorList>
            <consortium name="Tomato Genome Consortium"/>
        </authorList>
    </citation>
    <scope>NUCLEOTIDE SEQUENCE [LARGE SCALE GENOMIC DNA]</scope>
    <source>
        <strain evidence="1">cv. Heinz 1706</strain>
    </source>
</reference>
<protein>
    <submittedName>
        <fullName evidence="1">Uncharacterized protein</fullName>
    </submittedName>
</protein>
<dbReference type="Proteomes" id="UP000004994">
    <property type="component" value="Chromosome 6"/>
</dbReference>
<sequence length="124" mass="14649">MGIKVKALQEYSYGEKCVFKVTGPFLIRCKQITSNKALTDFFIDIKFKFTNALLTYREKEETEEGISAETDVNMDNFEDLRTSKRIVIYNEHNSMSDFTFSLLRGFLHQENFVITVLIYLKHWR</sequence>
<dbReference type="AlphaFoldDB" id="A0A3Q7HMN7"/>
<organism evidence="1">
    <name type="scientific">Solanum lycopersicum</name>
    <name type="common">Tomato</name>
    <name type="synonym">Lycopersicon esculentum</name>
    <dbReference type="NCBI Taxonomy" id="4081"/>
    <lineage>
        <taxon>Eukaryota</taxon>
        <taxon>Viridiplantae</taxon>
        <taxon>Streptophyta</taxon>
        <taxon>Embryophyta</taxon>
        <taxon>Tracheophyta</taxon>
        <taxon>Spermatophyta</taxon>
        <taxon>Magnoliopsida</taxon>
        <taxon>eudicotyledons</taxon>
        <taxon>Gunneridae</taxon>
        <taxon>Pentapetalae</taxon>
        <taxon>asterids</taxon>
        <taxon>lamiids</taxon>
        <taxon>Solanales</taxon>
        <taxon>Solanaceae</taxon>
        <taxon>Solanoideae</taxon>
        <taxon>Solaneae</taxon>
        <taxon>Solanum</taxon>
        <taxon>Solanum subgen. Lycopersicon</taxon>
    </lineage>
</organism>
<evidence type="ECO:0000313" key="1">
    <source>
        <dbReference type="EnsemblPlants" id="Solyc06g048637.1.1"/>
    </source>
</evidence>
<name>A0A3Q7HMN7_SOLLC</name>
<evidence type="ECO:0000313" key="2">
    <source>
        <dbReference type="Proteomes" id="UP000004994"/>
    </source>
</evidence>
<proteinExistence type="predicted"/>
<dbReference type="InParanoid" id="A0A3Q7HMN7"/>
<accession>A0A3Q7HMN7</accession>